<name>A0AAN8EUT3_TRICO</name>
<evidence type="ECO:0000313" key="3">
    <source>
        <dbReference type="Proteomes" id="UP001331761"/>
    </source>
</evidence>
<proteinExistence type="predicted"/>
<keyword evidence="1" id="KW-0732">Signal</keyword>
<dbReference type="AlphaFoldDB" id="A0AAN8EUT3"/>
<evidence type="ECO:0000313" key="2">
    <source>
        <dbReference type="EMBL" id="KAK5967290.1"/>
    </source>
</evidence>
<dbReference type="EMBL" id="WIXE01022649">
    <property type="protein sequence ID" value="KAK5967290.1"/>
    <property type="molecule type" value="Genomic_DNA"/>
</dbReference>
<feature type="chain" id="PRO_5043044837" evidence="1">
    <location>
        <begin position="21"/>
        <end position="131"/>
    </location>
</feature>
<protein>
    <submittedName>
        <fullName evidence="2">Uncharacterized protein</fullName>
    </submittedName>
</protein>
<keyword evidence="3" id="KW-1185">Reference proteome</keyword>
<gene>
    <name evidence="2" type="ORF">GCK32_021037</name>
</gene>
<comment type="caution">
    <text evidence="2">The sequence shown here is derived from an EMBL/GenBank/DDBJ whole genome shotgun (WGS) entry which is preliminary data.</text>
</comment>
<evidence type="ECO:0000256" key="1">
    <source>
        <dbReference type="SAM" id="SignalP"/>
    </source>
</evidence>
<feature type="signal peptide" evidence="1">
    <location>
        <begin position="1"/>
        <end position="20"/>
    </location>
</feature>
<accession>A0AAN8EUT3</accession>
<organism evidence="2 3">
    <name type="scientific">Trichostrongylus colubriformis</name>
    <name type="common">Black scour worm</name>
    <dbReference type="NCBI Taxonomy" id="6319"/>
    <lineage>
        <taxon>Eukaryota</taxon>
        <taxon>Metazoa</taxon>
        <taxon>Ecdysozoa</taxon>
        <taxon>Nematoda</taxon>
        <taxon>Chromadorea</taxon>
        <taxon>Rhabditida</taxon>
        <taxon>Rhabditina</taxon>
        <taxon>Rhabditomorpha</taxon>
        <taxon>Strongyloidea</taxon>
        <taxon>Trichostrongylidae</taxon>
        <taxon>Trichostrongylus</taxon>
    </lineage>
</organism>
<sequence>MNFTLISNLICLLCLYTVSAGSTSSAVRISRATLSSDSLVGKVATLRQSGSKGETVPNFKMAARQLRVKRQWKWRRRSNRCRRSIREKRQFFPGMMNPFFGGGMGMGGGFMDPYMMGGGYGGGMCCCCCCC</sequence>
<reference evidence="2 3" key="1">
    <citation type="submission" date="2019-10" db="EMBL/GenBank/DDBJ databases">
        <title>Assembly and Annotation for the nematode Trichostrongylus colubriformis.</title>
        <authorList>
            <person name="Martin J."/>
        </authorList>
    </citation>
    <scope>NUCLEOTIDE SEQUENCE [LARGE SCALE GENOMIC DNA]</scope>
    <source>
        <strain evidence="2">G859</strain>
        <tissue evidence="2">Whole worm</tissue>
    </source>
</reference>
<dbReference type="Proteomes" id="UP001331761">
    <property type="component" value="Unassembled WGS sequence"/>
</dbReference>